<dbReference type="Gene3D" id="3.30.160.60">
    <property type="entry name" value="Classic Zinc Finger"/>
    <property type="match status" value="1"/>
</dbReference>
<dbReference type="PANTHER" id="PTHR30518">
    <property type="entry name" value="ENDOLYTIC MUREIN TRANSGLYCOSYLASE"/>
    <property type="match status" value="1"/>
</dbReference>
<dbReference type="OrthoDB" id="9814591at2"/>
<keyword evidence="2 7" id="KW-0812">Transmembrane</keyword>
<sequence>MKKKTILLIFLLLLVLCLGAAAWFYLRIYGPNVQLKNGKEAHYLYIPTGATFENVEDSLTGNNFIKNINSFRWVAELMEYPSYVKAGRYKISKGMSNRALISKLRAGEQEAVSLTFNNIRTKENFAAFIGRELEPDSLDFLQMLNDTAFAEKLGFSTETIYTMFIPNTYKVFWNTRPEDFLNRMHQEYERFWNSGRRAKAESIGLSPQEVSILASIVDQETNKKDEMPTVAGVYMNRLNAGRRLEADPTVIFALGDFTIRRVLNRHLRYPSPYNTYVHPGLPPGPITMPAVAAINAVLDYEKHNYFYFCAKADFSGYHAFAETHSQHLQNARAFQKALNERNILR</sequence>
<reference evidence="8 9" key="1">
    <citation type="submission" date="2019-03" db="EMBL/GenBank/DDBJ databases">
        <title>Genomic Encyclopedia of Type Strains, Phase IV (KMG-IV): sequencing the most valuable type-strain genomes for metagenomic binning, comparative biology and taxonomic classification.</title>
        <authorList>
            <person name="Goeker M."/>
        </authorList>
    </citation>
    <scope>NUCLEOTIDE SEQUENCE [LARGE SCALE GENOMIC DNA]</scope>
    <source>
        <strain evidence="8 9">DSM 21100</strain>
    </source>
</reference>
<dbReference type="GO" id="GO:0008932">
    <property type="term" value="F:lytic endotransglycosylase activity"/>
    <property type="evidence" value="ECO:0007669"/>
    <property type="project" value="UniProtKB-UniRule"/>
</dbReference>
<evidence type="ECO:0000256" key="5">
    <source>
        <dbReference type="ARBA" id="ARBA00023239"/>
    </source>
</evidence>
<dbReference type="GO" id="GO:0071555">
    <property type="term" value="P:cell wall organization"/>
    <property type="evidence" value="ECO:0007669"/>
    <property type="project" value="UniProtKB-KW"/>
</dbReference>
<comment type="catalytic activity">
    <reaction evidence="7">
        <text>a peptidoglycan chain = a peptidoglycan chain with N-acetyl-1,6-anhydromuramyl-[peptide] at the reducing end + a peptidoglycan chain with N-acetylglucosamine at the non-reducing end.</text>
        <dbReference type="EC" id="4.2.2.29"/>
    </reaction>
</comment>
<dbReference type="RefSeq" id="WP_132128615.1">
    <property type="nucleotide sequence ID" value="NZ_CP042432.1"/>
</dbReference>
<evidence type="ECO:0000256" key="1">
    <source>
        <dbReference type="ARBA" id="ARBA00022475"/>
    </source>
</evidence>
<keyword evidence="3 7" id="KW-1133">Transmembrane helix</keyword>
<keyword evidence="1 7" id="KW-1003">Cell membrane</keyword>
<dbReference type="CDD" id="cd08010">
    <property type="entry name" value="MltG_like"/>
    <property type="match status" value="1"/>
</dbReference>
<feature type="site" description="Important for catalytic activity" evidence="7">
    <location>
        <position position="220"/>
    </location>
</feature>
<keyword evidence="4 7" id="KW-0472">Membrane</keyword>
<dbReference type="GO" id="GO:0005886">
    <property type="term" value="C:plasma membrane"/>
    <property type="evidence" value="ECO:0007669"/>
    <property type="project" value="UniProtKB-UniRule"/>
</dbReference>
<organism evidence="8 9">
    <name type="scientific">Anseongella ginsenosidimutans</name>
    <dbReference type="NCBI Taxonomy" id="496056"/>
    <lineage>
        <taxon>Bacteria</taxon>
        <taxon>Pseudomonadati</taxon>
        <taxon>Bacteroidota</taxon>
        <taxon>Sphingobacteriia</taxon>
        <taxon>Sphingobacteriales</taxon>
        <taxon>Sphingobacteriaceae</taxon>
        <taxon>Anseongella</taxon>
    </lineage>
</organism>
<evidence type="ECO:0000313" key="8">
    <source>
        <dbReference type="EMBL" id="TCS88407.1"/>
    </source>
</evidence>
<dbReference type="HAMAP" id="MF_02065">
    <property type="entry name" value="MltG"/>
    <property type="match status" value="1"/>
</dbReference>
<dbReference type="AlphaFoldDB" id="A0A4R3KTQ6"/>
<name>A0A4R3KTQ6_9SPHI</name>
<accession>A0A4R3KTQ6</accession>
<evidence type="ECO:0000256" key="7">
    <source>
        <dbReference type="HAMAP-Rule" id="MF_02065"/>
    </source>
</evidence>
<dbReference type="EC" id="4.2.2.29" evidence="7"/>
<dbReference type="GO" id="GO:0009252">
    <property type="term" value="P:peptidoglycan biosynthetic process"/>
    <property type="evidence" value="ECO:0007669"/>
    <property type="project" value="UniProtKB-UniRule"/>
</dbReference>
<evidence type="ECO:0000256" key="4">
    <source>
        <dbReference type="ARBA" id="ARBA00023136"/>
    </source>
</evidence>
<evidence type="ECO:0000256" key="3">
    <source>
        <dbReference type="ARBA" id="ARBA00022989"/>
    </source>
</evidence>
<dbReference type="Proteomes" id="UP000295807">
    <property type="component" value="Unassembled WGS sequence"/>
</dbReference>
<dbReference type="PANTHER" id="PTHR30518:SF2">
    <property type="entry name" value="ENDOLYTIC MUREIN TRANSGLYCOSYLASE"/>
    <property type="match status" value="1"/>
</dbReference>
<comment type="similarity">
    <text evidence="7">Belongs to the transglycosylase MltG family.</text>
</comment>
<dbReference type="Gene3D" id="3.30.1490.480">
    <property type="entry name" value="Endolytic murein transglycosylase"/>
    <property type="match status" value="1"/>
</dbReference>
<evidence type="ECO:0000256" key="2">
    <source>
        <dbReference type="ARBA" id="ARBA00022692"/>
    </source>
</evidence>
<dbReference type="EMBL" id="SMAD01000003">
    <property type="protein sequence ID" value="TCS88407.1"/>
    <property type="molecule type" value="Genomic_DNA"/>
</dbReference>
<protein>
    <recommendedName>
        <fullName evidence="7">Endolytic murein transglycosylase</fullName>
        <ecNumber evidence="7">4.2.2.29</ecNumber>
    </recommendedName>
    <alternativeName>
        <fullName evidence="7">Peptidoglycan lytic transglycosylase</fullName>
    </alternativeName>
    <alternativeName>
        <fullName evidence="7">Peptidoglycan polymerization terminase</fullName>
    </alternativeName>
</protein>
<proteinExistence type="inferred from homology"/>
<gene>
    <name evidence="7" type="primary">mltG</name>
    <name evidence="8" type="ORF">EDD80_103271</name>
</gene>
<evidence type="ECO:0000256" key="6">
    <source>
        <dbReference type="ARBA" id="ARBA00023316"/>
    </source>
</evidence>
<dbReference type="NCBIfam" id="TIGR00247">
    <property type="entry name" value="endolytic transglycosylase MltG"/>
    <property type="match status" value="1"/>
</dbReference>
<evidence type="ECO:0000313" key="9">
    <source>
        <dbReference type="Proteomes" id="UP000295807"/>
    </source>
</evidence>
<keyword evidence="6 7" id="KW-0961">Cell wall biogenesis/degradation</keyword>
<dbReference type="InterPro" id="IPR003770">
    <property type="entry name" value="MLTG-like"/>
</dbReference>
<keyword evidence="9" id="KW-1185">Reference proteome</keyword>
<keyword evidence="5 7" id="KW-0456">Lyase</keyword>
<comment type="function">
    <text evidence="7">Functions as a peptidoglycan terminase that cleaves nascent peptidoglycan strands endolytically to terminate their elongation.</text>
</comment>
<dbReference type="Pfam" id="PF02618">
    <property type="entry name" value="YceG"/>
    <property type="match status" value="1"/>
</dbReference>
<comment type="caution">
    <text evidence="8">The sequence shown here is derived from an EMBL/GenBank/DDBJ whole genome shotgun (WGS) entry which is preliminary data.</text>
</comment>